<evidence type="ECO:0000313" key="2">
    <source>
        <dbReference type="EMBL" id="TQD40667.1"/>
    </source>
</evidence>
<sequence>MASCERDDFLEKELQTGSYPVKYSTKTYQELENNTAFTSTFTALRQHFDAAATSLQARGSYLEDQYGFSIDSSVVEVAKTDKYTSYTMYISRAEHPTHYFENLVIEVTDTAATKAYVVQYFPTSSIKPVPEHDSYAFGYDFNFIPIKYNEGSKIDAGGCTPITVTICYESWGDGSDTPHLKTELCNNPLYLTSYIIGGNCAGNSGDGPSFPNDSPTQGNNSGPSYPYNPGGGGPNNNGNTTITNPLLCYKTQVDCPPELENWDTLKDPCDKITDLFEDFPSYKSELISLAAKTSEQVENGIFIDESSNHVQDMPQGESGKIIFSNNPEYAYISFAHTHDASGTYSVFSWDDLALIARAAENGKIETNKFVAFLITAKGTRYALTIEDVSKLTDFLYQPSSSVGAQVDVSKMLKTNAIYEKYYEAKNAVIKKNNNNNEAVQKAFLQMLKDNDAGVEIFNVDVTFNNFQKLTLESDNTTITPTECNQ</sequence>
<dbReference type="RefSeq" id="WP_141420398.1">
    <property type="nucleotide sequence ID" value="NZ_VIAR01000001.1"/>
</dbReference>
<keyword evidence="3" id="KW-1185">Reference proteome</keyword>
<dbReference type="AlphaFoldDB" id="A0A507ZUN8"/>
<dbReference type="OrthoDB" id="1190041at2"/>
<organism evidence="2 3">
    <name type="scientific">Haloflavibacter putidus</name>
    <dbReference type="NCBI Taxonomy" id="2576776"/>
    <lineage>
        <taxon>Bacteria</taxon>
        <taxon>Pseudomonadati</taxon>
        <taxon>Bacteroidota</taxon>
        <taxon>Flavobacteriia</taxon>
        <taxon>Flavobacteriales</taxon>
        <taxon>Flavobacteriaceae</taxon>
        <taxon>Haloflavibacter</taxon>
    </lineage>
</organism>
<proteinExistence type="predicted"/>
<gene>
    <name evidence="2" type="ORF">FKR84_01415</name>
</gene>
<feature type="region of interest" description="Disordered" evidence="1">
    <location>
        <begin position="205"/>
        <end position="239"/>
    </location>
</feature>
<name>A0A507ZUN8_9FLAO</name>
<evidence type="ECO:0000256" key="1">
    <source>
        <dbReference type="SAM" id="MobiDB-lite"/>
    </source>
</evidence>
<accession>A0A507ZUN8</accession>
<dbReference type="Proteomes" id="UP000317169">
    <property type="component" value="Unassembled WGS sequence"/>
</dbReference>
<protein>
    <submittedName>
        <fullName evidence="2">Uncharacterized protein</fullName>
    </submittedName>
</protein>
<comment type="caution">
    <text evidence="2">The sequence shown here is derived from an EMBL/GenBank/DDBJ whole genome shotgun (WGS) entry which is preliminary data.</text>
</comment>
<feature type="compositionally biased region" description="Low complexity" evidence="1">
    <location>
        <begin position="218"/>
        <end position="228"/>
    </location>
</feature>
<dbReference type="EMBL" id="VIAR01000001">
    <property type="protein sequence ID" value="TQD40667.1"/>
    <property type="molecule type" value="Genomic_DNA"/>
</dbReference>
<reference evidence="2 3" key="1">
    <citation type="submission" date="2019-06" db="EMBL/GenBank/DDBJ databases">
        <title>Flavibacter putida gen. nov., sp. nov., a novel marine bacterium of the family Flavobacteriaceae isolated from coastal seawater.</title>
        <authorList>
            <person name="Feng X."/>
        </authorList>
    </citation>
    <scope>NUCLEOTIDE SEQUENCE [LARGE SCALE GENOMIC DNA]</scope>
    <source>
        <strain evidence="2 3">PLHSN227</strain>
    </source>
</reference>
<evidence type="ECO:0000313" key="3">
    <source>
        <dbReference type="Proteomes" id="UP000317169"/>
    </source>
</evidence>